<dbReference type="EMBL" id="JAAOLE020000001">
    <property type="protein sequence ID" value="NVI46316.1"/>
    <property type="molecule type" value="Genomic_DNA"/>
</dbReference>
<name>A0A974A1I6_9BRAD</name>
<proteinExistence type="predicted"/>
<dbReference type="GO" id="GO:0008893">
    <property type="term" value="F:guanosine-3',5'-bis(diphosphate) 3'-diphosphatase activity"/>
    <property type="evidence" value="ECO:0007669"/>
    <property type="project" value="TreeGrafter"/>
</dbReference>
<accession>A0A974A1I6</accession>
<dbReference type="Gene3D" id="1.10.3210.10">
    <property type="entry name" value="Hypothetical protein af1432"/>
    <property type="match status" value="1"/>
</dbReference>
<dbReference type="SMART" id="SM00471">
    <property type="entry name" value="HDc"/>
    <property type="match status" value="1"/>
</dbReference>
<dbReference type="PANTHER" id="PTHR46246">
    <property type="entry name" value="GUANOSINE-3',5'-BIS(DIPHOSPHATE) 3'-PYROPHOSPHOHYDROLASE MESH1"/>
    <property type="match status" value="1"/>
</dbReference>
<evidence type="ECO:0000259" key="1">
    <source>
        <dbReference type="SMART" id="SM00471"/>
    </source>
</evidence>
<dbReference type="InterPro" id="IPR052194">
    <property type="entry name" value="MESH1"/>
</dbReference>
<dbReference type="Pfam" id="PF13328">
    <property type="entry name" value="HD_4"/>
    <property type="match status" value="1"/>
</dbReference>
<evidence type="ECO:0000313" key="2">
    <source>
        <dbReference type="EMBL" id="NVI46316.1"/>
    </source>
</evidence>
<comment type="caution">
    <text evidence="2">The sequence shown here is derived from an EMBL/GenBank/DDBJ whole genome shotgun (WGS) entry which is preliminary data.</text>
</comment>
<dbReference type="RefSeq" id="WP_166205644.1">
    <property type="nucleotide sequence ID" value="NZ_CP088285.1"/>
</dbReference>
<gene>
    <name evidence="2" type="ORF">HAP48_025820</name>
</gene>
<reference evidence="2" key="1">
    <citation type="submission" date="2020-06" db="EMBL/GenBank/DDBJ databases">
        <title>Whole Genome Sequence of Bradyrhizobium sp. Strain 1S1.</title>
        <authorList>
            <person name="Bromfield E.S.P."/>
            <person name="Cloutier S."/>
        </authorList>
    </citation>
    <scope>NUCLEOTIDE SEQUENCE [LARGE SCALE GENOMIC DNA]</scope>
    <source>
        <strain evidence="2">1S1</strain>
    </source>
</reference>
<dbReference type="InterPro" id="IPR003607">
    <property type="entry name" value="HD/PDEase_dom"/>
</dbReference>
<protein>
    <submittedName>
        <fullName evidence="2">HD domain-containing protein</fullName>
    </submittedName>
</protein>
<sequence length="173" mass="19599">MNIVHRARQFAQRAHKDQKRKWTGEPYFVHLQEVALLCAQHGLSKKAIAAAYLHDTIEDQPVTYEDLVGEFGREVASIVFDLTDAPGGPGTPTRRERKLADLARLERASYEAQSIKCADLISNTSSIVRHDKDFARTYLPEKRAVLTVLTRADADLREMAWKRLREAEALLDA</sequence>
<feature type="domain" description="HD/PDEase" evidence="1">
    <location>
        <begin position="23"/>
        <end position="133"/>
    </location>
</feature>
<organism evidence="2">
    <name type="scientific">Bradyrhizobium septentrionale</name>
    <dbReference type="NCBI Taxonomy" id="1404411"/>
    <lineage>
        <taxon>Bacteria</taxon>
        <taxon>Pseudomonadati</taxon>
        <taxon>Pseudomonadota</taxon>
        <taxon>Alphaproteobacteria</taxon>
        <taxon>Hyphomicrobiales</taxon>
        <taxon>Nitrobacteraceae</taxon>
        <taxon>Bradyrhizobium</taxon>
    </lineage>
</organism>
<dbReference type="AlphaFoldDB" id="A0A974A1I6"/>
<dbReference type="SUPFAM" id="SSF109604">
    <property type="entry name" value="HD-domain/PDEase-like"/>
    <property type="match status" value="1"/>
</dbReference>
<dbReference type="PANTHER" id="PTHR46246:SF1">
    <property type="entry name" value="GUANOSINE-3',5'-BIS(DIPHOSPHATE) 3'-PYROPHOSPHOHYDROLASE MESH1"/>
    <property type="match status" value="1"/>
</dbReference>